<sequence length="330" mass="37019">MVATTMAALATLLFLFILFIRSIFVVRQAELVIIERLGRFHRVLSPGIHIILPFFDRPRQVTWSFVAQAGEYNQYLRYTKVLNRIDVREAVYDFPKQNVITKDNVTMEINALLYYHITDAHAAVYQVYNLPEAIEKLTQTTLRNVIGSMDLDESLVSRDLINEKLRIILDEATDKWGVKVSRVELQEVNPPEDIRHAMEKQMRAERDRRAAILEAEGAKSSAILHAQGIQESQVLKAQGHAQAQLIEAEAQASARMTIANAEAQAVQVLKNALGNNVDPIPYLVTTEYLKTLPTLMSGKNDKLVVVPYEATGLVGALSSLVNLVNTPKTN</sequence>
<dbReference type="PROSITE" id="PS01270">
    <property type="entry name" value="BAND_7"/>
    <property type="match status" value="1"/>
</dbReference>
<evidence type="ECO:0000259" key="2">
    <source>
        <dbReference type="SMART" id="SM00244"/>
    </source>
</evidence>
<gene>
    <name evidence="3" type="ORF">J120_04760</name>
</gene>
<evidence type="ECO:0000313" key="4">
    <source>
        <dbReference type="Proteomes" id="UP000032214"/>
    </source>
</evidence>
<dbReference type="InterPro" id="IPR036013">
    <property type="entry name" value="Band_7/SPFH_dom_sf"/>
</dbReference>
<dbReference type="PANTHER" id="PTHR43327:SF10">
    <property type="entry name" value="STOMATIN-LIKE PROTEIN 2, MITOCHONDRIAL"/>
    <property type="match status" value="1"/>
</dbReference>
<feature type="domain" description="Band 7" evidence="2">
    <location>
        <begin position="21"/>
        <end position="202"/>
    </location>
</feature>
<dbReference type="Gene3D" id="3.30.479.30">
    <property type="entry name" value="Band 7 domain"/>
    <property type="match status" value="1"/>
</dbReference>
<dbReference type="FunFam" id="3.30.479.30:FF:000004">
    <property type="entry name" value="Putative membrane protease family, stomatin"/>
    <property type="match status" value="1"/>
</dbReference>
<keyword evidence="4" id="KW-1185">Reference proteome</keyword>
<dbReference type="Pfam" id="PF01145">
    <property type="entry name" value="Band_7"/>
    <property type="match status" value="1"/>
</dbReference>
<dbReference type="SMART" id="SM00244">
    <property type="entry name" value="PHB"/>
    <property type="match status" value="1"/>
</dbReference>
<evidence type="ECO:0000256" key="1">
    <source>
        <dbReference type="ARBA" id="ARBA00008164"/>
    </source>
</evidence>
<dbReference type="AlphaFoldDB" id="A0A0D2K3K8"/>
<dbReference type="eggNOG" id="COG0330">
    <property type="taxonomic scope" value="Bacteria"/>
</dbReference>
<dbReference type="STRING" id="1306947.J120_04760"/>
<comment type="caution">
    <text evidence="3">The sequence shown here is derived from an EMBL/GenBank/DDBJ whole genome shotgun (WGS) entry which is preliminary data.</text>
</comment>
<dbReference type="Proteomes" id="UP000032214">
    <property type="component" value="Unassembled WGS sequence"/>
</dbReference>
<evidence type="ECO:0000313" key="3">
    <source>
        <dbReference type="EMBL" id="KIX84887.1"/>
    </source>
</evidence>
<dbReference type="SUPFAM" id="SSF117892">
    <property type="entry name" value="Band 7/SPFH domain"/>
    <property type="match status" value="1"/>
</dbReference>
<proteinExistence type="inferred from homology"/>
<dbReference type="PANTHER" id="PTHR43327">
    <property type="entry name" value="STOMATIN-LIKE PROTEIN 2, MITOCHONDRIAL"/>
    <property type="match status" value="1"/>
</dbReference>
<organism evidence="3 4">
    <name type="scientific">candidate division TM6 bacterium JCVI TM6SC1</name>
    <dbReference type="NCBI Taxonomy" id="1306947"/>
    <lineage>
        <taxon>Bacteria</taxon>
        <taxon>Candidatus Babelota</taxon>
        <taxon>Vermiphilus</taxon>
    </lineage>
</organism>
<dbReference type="InterPro" id="IPR050710">
    <property type="entry name" value="Band7/mec-2_domain"/>
</dbReference>
<dbReference type="EMBL" id="ARQD01000005">
    <property type="protein sequence ID" value="KIX84887.1"/>
    <property type="molecule type" value="Genomic_DNA"/>
</dbReference>
<dbReference type="CDD" id="cd08829">
    <property type="entry name" value="SPFH_paraslipin"/>
    <property type="match status" value="1"/>
</dbReference>
<protein>
    <submittedName>
        <fullName evidence="3">SPFH/Band 7/PHB domain protein</fullName>
    </submittedName>
</protein>
<dbReference type="InterPro" id="IPR018080">
    <property type="entry name" value="Band_7/stomatin-like_CS"/>
</dbReference>
<comment type="similarity">
    <text evidence="1">Belongs to the band 7/mec-2 family.</text>
</comment>
<dbReference type="GO" id="GO:0005886">
    <property type="term" value="C:plasma membrane"/>
    <property type="evidence" value="ECO:0007669"/>
    <property type="project" value="UniProtKB-ARBA"/>
</dbReference>
<dbReference type="InterPro" id="IPR001107">
    <property type="entry name" value="Band_7"/>
</dbReference>
<reference evidence="3 4" key="1">
    <citation type="journal article" date="2013" name="Proc. Natl. Acad. Sci. U.S.A.">
        <title>Candidate phylum TM6 genome recovered from a hospital sink biofilm provides genomic insights into this uncultivated phylum.</title>
        <authorList>
            <person name="McLean J.S."/>
            <person name="Lombardo M.J."/>
            <person name="Badger J.H."/>
            <person name="Edlund A."/>
            <person name="Novotny M."/>
            <person name="Yee-Greenbaum J."/>
            <person name="Vyahhi N."/>
            <person name="Hall A.P."/>
            <person name="Yang Y."/>
            <person name="Dupont C.L."/>
            <person name="Ziegler M.G."/>
            <person name="Chitsaz H."/>
            <person name="Allen A.E."/>
            <person name="Yooseph S."/>
            <person name="Tesler G."/>
            <person name="Pevzner P.A."/>
            <person name="Friedman R.M."/>
            <person name="Nealson K.H."/>
            <person name="Venter J.C."/>
            <person name="Lasken R.S."/>
        </authorList>
    </citation>
    <scope>NUCLEOTIDE SEQUENCE [LARGE SCALE GENOMIC DNA]</scope>
    <source>
        <strain evidence="3 4">TM6SC1</strain>
    </source>
</reference>
<dbReference type="GO" id="GO:0098552">
    <property type="term" value="C:side of membrane"/>
    <property type="evidence" value="ECO:0007669"/>
    <property type="project" value="UniProtKB-ARBA"/>
</dbReference>
<accession>A0A0D2K3K8</accession>
<name>A0A0D2K3K8_9BACT</name>